<keyword evidence="3" id="KW-1185">Reference proteome</keyword>
<dbReference type="RefSeq" id="WP_099149428.1">
    <property type="nucleotide sequence ID" value="NZ_PDUD01000011.1"/>
</dbReference>
<reference evidence="2 3" key="1">
    <citation type="submission" date="2017-10" db="EMBL/GenBank/DDBJ databases">
        <title>The draft genome sequence of Lewinella nigricans NBRC 102662.</title>
        <authorList>
            <person name="Wang K."/>
        </authorList>
    </citation>
    <scope>NUCLEOTIDE SEQUENCE [LARGE SCALE GENOMIC DNA]</scope>
    <source>
        <strain evidence="2 3">NBRC 102662</strain>
    </source>
</reference>
<accession>A0A2D0NH53</accession>
<feature type="region of interest" description="Disordered" evidence="1">
    <location>
        <begin position="72"/>
        <end position="99"/>
    </location>
</feature>
<comment type="caution">
    <text evidence="2">The sequence shown here is derived from an EMBL/GenBank/DDBJ whole genome shotgun (WGS) entry which is preliminary data.</text>
</comment>
<feature type="compositionally biased region" description="Low complexity" evidence="1">
    <location>
        <begin position="78"/>
        <end position="89"/>
    </location>
</feature>
<proteinExistence type="predicted"/>
<name>A0A2D0NH53_FLAN2</name>
<dbReference type="Proteomes" id="UP000223913">
    <property type="component" value="Unassembled WGS sequence"/>
</dbReference>
<evidence type="ECO:0000313" key="3">
    <source>
        <dbReference type="Proteomes" id="UP000223913"/>
    </source>
</evidence>
<organism evidence="2 3">
    <name type="scientific">Flavilitoribacter nigricans (strain ATCC 23147 / DSM 23189 / NBRC 102662 / NCIMB 1420 / SS-2)</name>
    <name type="common">Lewinella nigricans</name>
    <dbReference type="NCBI Taxonomy" id="1122177"/>
    <lineage>
        <taxon>Bacteria</taxon>
        <taxon>Pseudomonadati</taxon>
        <taxon>Bacteroidota</taxon>
        <taxon>Saprospiria</taxon>
        <taxon>Saprospirales</taxon>
        <taxon>Lewinellaceae</taxon>
        <taxon>Flavilitoribacter</taxon>
    </lineage>
</organism>
<dbReference type="AlphaFoldDB" id="A0A2D0NH53"/>
<evidence type="ECO:0000256" key="1">
    <source>
        <dbReference type="SAM" id="MobiDB-lite"/>
    </source>
</evidence>
<protein>
    <submittedName>
        <fullName evidence="2">Uncharacterized protein</fullName>
    </submittedName>
</protein>
<sequence length="144" mass="15908">MVTSIRKYKILILTGLLTAYLAGSVQGLLLEGLHAVVHLAKEFSTEFQHSYYQHAHEDGEVHTHRHVVLETIEDSLGDPAQDAPPAQEDQQQHLKKKNPEHRSIIDPIAFFISSGPANPVNPVYPVSKVFSTIPTPPPKFSALA</sequence>
<evidence type="ECO:0000313" key="2">
    <source>
        <dbReference type="EMBL" id="PHN07093.1"/>
    </source>
</evidence>
<gene>
    <name evidence="2" type="ORF">CRP01_07630</name>
</gene>
<dbReference type="EMBL" id="PDUD01000011">
    <property type="protein sequence ID" value="PHN07093.1"/>
    <property type="molecule type" value="Genomic_DNA"/>
</dbReference>